<dbReference type="SUPFAM" id="SSF53623">
    <property type="entry name" value="MurD-like peptide ligases, catalytic domain"/>
    <property type="match status" value="1"/>
</dbReference>
<proteinExistence type="predicted"/>
<dbReference type="PANTHER" id="PTHR43445">
    <property type="entry name" value="UDP-N-ACETYLMURAMATE--L-ALANINE LIGASE-RELATED"/>
    <property type="match status" value="1"/>
</dbReference>
<dbReference type="GO" id="GO:0071555">
    <property type="term" value="P:cell wall organization"/>
    <property type="evidence" value="ECO:0007669"/>
    <property type="project" value="UniProtKB-KW"/>
</dbReference>
<dbReference type="EC" id="6.3.2.8" evidence="3 14"/>
<evidence type="ECO:0000256" key="13">
    <source>
        <dbReference type="ARBA" id="ARBA00047833"/>
    </source>
</evidence>
<dbReference type="UniPathway" id="UPA00219"/>
<evidence type="ECO:0000259" key="15">
    <source>
        <dbReference type="Pfam" id="PF01225"/>
    </source>
</evidence>
<feature type="domain" description="Mur ligase C-terminal" evidence="16">
    <location>
        <begin position="349"/>
        <end position="470"/>
    </location>
</feature>
<dbReference type="HOGENOM" id="CLU_028104_1_0_12"/>
<dbReference type="NCBIfam" id="TIGR01082">
    <property type="entry name" value="murC"/>
    <property type="match status" value="1"/>
</dbReference>
<dbReference type="Gene3D" id="3.90.190.20">
    <property type="entry name" value="Mur ligase, C-terminal domain"/>
    <property type="match status" value="1"/>
</dbReference>
<dbReference type="InterPro" id="IPR036615">
    <property type="entry name" value="Mur_ligase_C_dom_sf"/>
</dbReference>
<dbReference type="AlphaFoldDB" id="F4LL10"/>
<dbReference type="InterPro" id="IPR004101">
    <property type="entry name" value="Mur_ligase_C"/>
</dbReference>
<evidence type="ECO:0000313" key="19">
    <source>
        <dbReference type="Proteomes" id="UP000006546"/>
    </source>
</evidence>
<dbReference type="OrthoDB" id="9804126at2"/>
<keyword evidence="12" id="KW-0961">Cell wall biogenesis/degradation</keyword>
<keyword evidence="19" id="KW-1185">Reference proteome</keyword>
<name>F4LL10_TREBD</name>
<evidence type="ECO:0000256" key="12">
    <source>
        <dbReference type="ARBA" id="ARBA00023316"/>
    </source>
</evidence>
<dbReference type="GO" id="GO:0051301">
    <property type="term" value="P:cell division"/>
    <property type="evidence" value="ECO:0007669"/>
    <property type="project" value="UniProtKB-KW"/>
</dbReference>
<dbReference type="SUPFAM" id="SSF51984">
    <property type="entry name" value="MurCD N-terminal domain"/>
    <property type="match status" value="1"/>
</dbReference>
<dbReference type="InterPro" id="IPR000713">
    <property type="entry name" value="Mur_ligase_N"/>
</dbReference>
<dbReference type="STRING" id="906968.Trebr_1179"/>
<sequence>MNTYVLPPDLNGIHIHCVGIKGTGMAALTEIMVSRGAVLTGSDVADVFYTDAILKKCGVAVMPFSAENITDRIDCVVYSSAYDRRTNPDLAEADRRGVPALLYSEALGQLSAAAYSCGIAGVHGKTTTTGLAGTILHELALPAQTLAGSVIASFGPAGGDGSCTLTDGHTYFVAETCEYQRHFMAFHPQKIILTSVESDHQDYYPTYESIRDAFVEYALKLPNGGELIYCADDAGAAETARSVSSLRPDILLTPYGEQAAGPFCVTFGDVRDGRQYFSLAGFDRSFYLCIPGRHLVRNAAAAAALACGLLKEQLRSEGVSAEATPAHVFSARTAEKLAAAFAGFRGGRRRSEIIGTAGNVVFIDDYGHHPTAVRTTLDGYRAFYPGRKLVVDFMSHTYTRTAALLDEFAQCFGAADEVILHKIYGSARENVSETGITGETLFGRTKRFHANVRYYAEIMDAHDDLYRELSSPDPAYPAGTVFVTMGAGDNWKIGKRLYDELKNIK</sequence>
<evidence type="ECO:0000256" key="7">
    <source>
        <dbReference type="ARBA" id="ARBA00022741"/>
    </source>
</evidence>
<dbReference type="GO" id="GO:0005524">
    <property type="term" value="F:ATP binding"/>
    <property type="evidence" value="ECO:0007669"/>
    <property type="project" value="UniProtKB-KW"/>
</dbReference>
<evidence type="ECO:0000256" key="1">
    <source>
        <dbReference type="ARBA" id="ARBA00004496"/>
    </source>
</evidence>
<keyword evidence="11" id="KW-0131">Cell cycle</keyword>
<evidence type="ECO:0000256" key="6">
    <source>
        <dbReference type="ARBA" id="ARBA00022618"/>
    </source>
</evidence>
<dbReference type="Pfam" id="PF08245">
    <property type="entry name" value="Mur_ligase_M"/>
    <property type="match status" value="1"/>
</dbReference>
<dbReference type="GO" id="GO:0005737">
    <property type="term" value="C:cytoplasm"/>
    <property type="evidence" value="ECO:0007669"/>
    <property type="project" value="UniProtKB-SubCell"/>
</dbReference>
<feature type="domain" description="Mur ligase central" evidence="17">
    <location>
        <begin position="119"/>
        <end position="306"/>
    </location>
</feature>
<dbReference type="GO" id="GO:0008763">
    <property type="term" value="F:UDP-N-acetylmuramate-L-alanine ligase activity"/>
    <property type="evidence" value="ECO:0007669"/>
    <property type="project" value="UniProtKB-UniRule"/>
</dbReference>
<evidence type="ECO:0000256" key="5">
    <source>
        <dbReference type="ARBA" id="ARBA00022598"/>
    </source>
</evidence>
<organism evidence="18 19">
    <name type="scientific">Treponema brennaborense (strain DSM 12168 / CIP 105900 / DD5/3)</name>
    <dbReference type="NCBI Taxonomy" id="906968"/>
    <lineage>
        <taxon>Bacteria</taxon>
        <taxon>Pseudomonadati</taxon>
        <taxon>Spirochaetota</taxon>
        <taxon>Spirochaetia</taxon>
        <taxon>Spirochaetales</taxon>
        <taxon>Treponemataceae</taxon>
        <taxon>Treponema</taxon>
    </lineage>
</organism>
<keyword evidence="4" id="KW-0963">Cytoplasm</keyword>
<reference evidence="19" key="1">
    <citation type="submission" date="2011-04" db="EMBL/GenBank/DDBJ databases">
        <title>The complete genome of Treponema brennaborense DSM 12168.</title>
        <authorList>
            <person name="Lucas S."/>
            <person name="Han J."/>
            <person name="Lapidus A."/>
            <person name="Bruce D."/>
            <person name="Goodwin L."/>
            <person name="Pitluck S."/>
            <person name="Peters L."/>
            <person name="Kyrpides N."/>
            <person name="Mavromatis K."/>
            <person name="Ivanova N."/>
            <person name="Mikhailova N."/>
            <person name="Pagani I."/>
            <person name="Teshima H."/>
            <person name="Detter J.C."/>
            <person name="Tapia R."/>
            <person name="Han C."/>
            <person name="Land M."/>
            <person name="Hauser L."/>
            <person name="Markowitz V."/>
            <person name="Cheng J.-F."/>
            <person name="Hugenholtz P."/>
            <person name="Woyke T."/>
            <person name="Wu D."/>
            <person name="Gronow S."/>
            <person name="Wellnitz S."/>
            <person name="Brambilla E."/>
            <person name="Klenk H.-P."/>
            <person name="Eisen J.A."/>
        </authorList>
    </citation>
    <scope>NUCLEOTIDE SEQUENCE [LARGE SCALE GENOMIC DNA]</scope>
    <source>
        <strain evidence="19">DSM 12168 / CIP 105900 / DD5/3</strain>
    </source>
</reference>
<comment type="subcellular location">
    <subcellularLocation>
        <location evidence="1">Cytoplasm</location>
    </subcellularLocation>
</comment>
<keyword evidence="6" id="KW-0132">Cell division</keyword>
<dbReference type="Pfam" id="PF02875">
    <property type="entry name" value="Mur_ligase_C"/>
    <property type="match status" value="1"/>
</dbReference>
<accession>F4LL10</accession>
<dbReference type="GO" id="GO:0008360">
    <property type="term" value="P:regulation of cell shape"/>
    <property type="evidence" value="ECO:0007669"/>
    <property type="project" value="UniProtKB-KW"/>
</dbReference>
<dbReference type="InterPro" id="IPR013221">
    <property type="entry name" value="Mur_ligase_cen"/>
</dbReference>
<dbReference type="Proteomes" id="UP000006546">
    <property type="component" value="Chromosome"/>
</dbReference>
<evidence type="ECO:0000256" key="11">
    <source>
        <dbReference type="ARBA" id="ARBA00023306"/>
    </source>
</evidence>
<evidence type="ECO:0000256" key="14">
    <source>
        <dbReference type="NCBIfam" id="TIGR01082"/>
    </source>
</evidence>
<evidence type="ECO:0000256" key="8">
    <source>
        <dbReference type="ARBA" id="ARBA00022840"/>
    </source>
</evidence>
<dbReference type="RefSeq" id="WP_013758314.1">
    <property type="nucleotide sequence ID" value="NC_015500.1"/>
</dbReference>
<feature type="domain" description="Mur ligase N-terminal catalytic" evidence="15">
    <location>
        <begin position="14"/>
        <end position="115"/>
    </location>
</feature>
<evidence type="ECO:0000256" key="2">
    <source>
        <dbReference type="ARBA" id="ARBA00004752"/>
    </source>
</evidence>
<dbReference type="InterPro" id="IPR050061">
    <property type="entry name" value="MurCDEF_pg_biosynth"/>
</dbReference>
<comment type="catalytic activity">
    <reaction evidence="13">
        <text>UDP-N-acetyl-alpha-D-muramate + L-alanine + ATP = UDP-N-acetyl-alpha-D-muramoyl-L-alanine + ADP + phosphate + H(+)</text>
        <dbReference type="Rhea" id="RHEA:23372"/>
        <dbReference type="ChEBI" id="CHEBI:15378"/>
        <dbReference type="ChEBI" id="CHEBI:30616"/>
        <dbReference type="ChEBI" id="CHEBI:43474"/>
        <dbReference type="ChEBI" id="CHEBI:57972"/>
        <dbReference type="ChEBI" id="CHEBI:70757"/>
        <dbReference type="ChEBI" id="CHEBI:83898"/>
        <dbReference type="ChEBI" id="CHEBI:456216"/>
        <dbReference type="EC" id="6.3.2.8"/>
    </reaction>
</comment>
<dbReference type="Gene3D" id="3.40.1190.10">
    <property type="entry name" value="Mur-like, catalytic domain"/>
    <property type="match status" value="1"/>
</dbReference>
<keyword evidence="5 18" id="KW-0436">Ligase</keyword>
<dbReference type="GO" id="GO:0009252">
    <property type="term" value="P:peptidoglycan biosynthetic process"/>
    <property type="evidence" value="ECO:0007669"/>
    <property type="project" value="UniProtKB-UniRule"/>
</dbReference>
<evidence type="ECO:0000259" key="16">
    <source>
        <dbReference type="Pfam" id="PF02875"/>
    </source>
</evidence>
<dbReference type="SUPFAM" id="SSF53244">
    <property type="entry name" value="MurD-like peptide ligases, peptide-binding domain"/>
    <property type="match status" value="1"/>
</dbReference>
<evidence type="ECO:0000313" key="18">
    <source>
        <dbReference type="EMBL" id="AEE16607.1"/>
    </source>
</evidence>
<dbReference type="Gene3D" id="3.40.50.720">
    <property type="entry name" value="NAD(P)-binding Rossmann-like Domain"/>
    <property type="match status" value="1"/>
</dbReference>
<keyword evidence="10" id="KW-0573">Peptidoglycan synthesis</keyword>
<dbReference type="eggNOG" id="COG0773">
    <property type="taxonomic scope" value="Bacteria"/>
</dbReference>
<dbReference type="PANTHER" id="PTHR43445:SF3">
    <property type="entry name" value="UDP-N-ACETYLMURAMATE--L-ALANINE LIGASE"/>
    <property type="match status" value="1"/>
</dbReference>
<dbReference type="EMBL" id="CP002696">
    <property type="protein sequence ID" value="AEE16607.1"/>
    <property type="molecule type" value="Genomic_DNA"/>
</dbReference>
<comment type="pathway">
    <text evidence="2">Cell wall biogenesis; peptidoglycan biosynthesis.</text>
</comment>
<keyword evidence="9" id="KW-0133">Cell shape</keyword>
<dbReference type="InterPro" id="IPR005758">
    <property type="entry name" value="UDP-N-AcMur_Ala_ligase_MurC"/>
</dbReference>
<keyword evidence="8" id="KW-0067">ATP-binding</keyword>
<dbReference type="KEGG" id="tbe:Trebr_1179"/>
<evidence type="ECO:0000256" key="9">
    <source>
        <dbReference type="ARBA" id="ARBA00022960"/>
    </source>
</evidence>
<dbReference type="Pfam" id="PF01225">
    <property type="entry name" value="Mur_ligase"/>
    <property type="match status" value="1"/>
</dbReference>
<protein>
    <recommendedName>
        <fullName evidence="3 14">UDP-N-acetylmuramate--L-alanine ligase</fullName>
        <ecNumber evidence="3 14">6.3.2.8</ecNumber>
    </recommendedName>
</protein>
<dbReference type="InterPro" id="IPR036565">
    <property type="entry name" value="Mur-like_cat_sf"/>
</dbReference>
<evidence type="ECO:0000259" key="17">
    <source>
        <dbReference type="Pfam" id="PF08245"/>
    </source>
</evidence>
<evidence type="ECO:0000256" key="10">
    <source>
        <dbReference type="ARBA" id="ARBA00022984"/>
    </source>
</evidence>
<evidence type="ECO:0000256" key="4">
    <source>
        <dbReference type="ARBA" id="ARBA00022490"/>
    </source>
</evidence>
<keyword evidence="7" id="KW-0547">Nucleotide-binding</keyword>
<evidence type="ECO:0000256" key="3">
    <source>
        <dbReference type="ARBA" id="ARBA00012211"/>
    </source>
</evidence>
<gene>
    <name evidence="18" type="ordered locus">Trebr_1179</name>
</gene>